<gene>
    <name evidence="4" type="ORF">KSX_31380</name>
</gene>
<evidence type="ECO:0000256" key="2">
    <source>
        <dbReference type="ARBA" id="ARBA00023315"/>
    </source>
</evidence>
<dbReference type="Proteomes" id="UP000612362">
    <property type="component" value="Unassembled WGS sequence"/>
</dbReference>
<evidence type="ECO:0000256" key="1">
    <source>
        <dbReference type="ARBA" id="ARBA00022679"/>
    </source>
</evidence>
<accession>A0A8J3MU20</accession>
<dbReference type="InterPro" id="IPR016181">
    <property type="entry name" value="Acyl_CoA_acyltransferase"/>
</dbReference>
<dbReference type="PANTHER" id="PTHR43420:SF12">
    <property type="entry name" value="N-ACETYLTRANSFERASE DOMAIN-CONTAINING PROTEIN"/>
    <property type="match status" value="1"/>
</dbReference>
<proteinExistence type="predicted"/>
<dbReference type="EMBL" id="BNJF01000001">
    <property type="protein sequence ID" value="GHO44975.1"/>
    <property type="molecule type" value="Genomic_DNA"/>
</dbReference>
<dbReference type="InterPro" id="IPR000182">
    <property type="entry name" value="GNAT_dom"/>
</dbReference>
<dbReference type="Pfam" id="PF24553">
    <property type="entry name" value="Rv0428c_C"/>
    <property type="match status" value="1"/>
</dbReference>
<dbReference type="RefSeq" id="WP_220194336.1">
    <property type="nucleotide sequence ID" value="NZ_BNJF01000001.1"/>
</dbReference>
<keyword evidence="1" id="KW-0808">Transferase</keyword>
<organism evidence="4 5">
    <name type="scientific">Ktedonospora formicarum</name>
    <dbReference type="NCBI Taxonomy" id="2778364"/>
    <lineage>
        <taxon>Bacteria</taxon>
        <taxon>Bacillati</taxon>
        <taxon>Chloroflexota</taxon>
        <taxon>Ktedonobacteria</taxon>
        <taxon>Ktedonobacterales</taxon>
        <taxon>Ktedonobacteraceae</taxon>
        <taxon>Ktedonospora</taxon>
    </lineage>
</organism>
<sequence>MFARRIEEATLNSWPARQQFLFDGWVMRASEGYTKRANSITPLYPSTLPAREKIATCVRFYAHQDLPTIFRLPSFVKDSAELDTLLAQQGYQERDLTHVLHRTLEPAQEAASSELRLLTLSEWLPLFCHLSNVNLEAHQPHRAILERIAFPTLYAVLYEDETPVACGLGVVEHEYCGIFDIVTASAQRRKGYATRLINGMLAQASTRGATSTFLQLVGGNQAAQHLYAKLGFSELYRYWYRIQPS</sequence>
<comment type="caution">
    <text evidence="4">The sequence shown here is derived from an EMBL/GenBank/DDBJ whole genome shotgun (WGS) entry which is preliminary data.</text>
</comment>
<dbReference type="PANTHER" id="PTHR43420">
    <property type="entry name" value="ACETYLTRANSFERASE"/>
    <property type="match status" value="1"/>
</dbReference>
<keyword evidence="5" id="KW-1185">Reference proteome</keyword>
<name>A0A8J3MU20_9CHLR</name>
<reference evidence="4" key="1">
    <citation type="submission" date="2020-10" db="EMBL/GenBank/DDBJ databases">
        <title>Taxonomic study of unclassified bacteria belonging to the class Ktedonobacteria.</title>
        <authorList>
            <person name="Yabe S."/>
            <person name="Wang C.M."/>
            <person name="Zheng Y."/>
            <person name="Sakai Y."/>
            <person name="Cavaletti L."/>
            <person name="Monciardini P."/>
            <person name="Donadio S."/>
        </authorList>
    </citation>
    <scope>NUCLEOTIDE SEQUENCE</scope>
    <source>
        <strain evidence="4">SOSP1-1</strain>
    </source>
</reference>
<dbReference type="InterPro" id="IPR056935">
    <property type="entry name" value="Rv0428c-like_C"/>
</dbReference>
<evidence type="ECO:0000313" key="4">
    <source>
        <dbReference type="EMBL" id="GHO44975.1"/>
    </source>
</evidence>
<dbReference type="Gene3D" id="3.40.630.30">
    <property type="match status" value="1"/>
</dbReference>
<keyword evidence="2" id="KW-0012">Acyltransferase</keyword>
<dbReference type="AlphaFoldDB" id="A0A8J3MU20"/>
<protein>
    <submittedName>
        <fullName evidence="4">Acetyltransferase, GNAT family protein</fullName>
    </submittedName>
</protein>
<dbReference type="GO" id="GO:0016747">
    <property type="term" value="F:acyltransferase activity, transferring groups other than amino-acyl groups"/>
    <property type="evidence" value="ECO:0007669"/>
    <property type="project" value="InterPro"/>
</dbReference>
<evidence type="ECO:0000259" key="3">
    <source>
        <dbReference type="PROSITE" id="PS51186"/>
    </source>
</evidence>
<dbReference type="InterPro" id="IPR050680">
    <property type="entry name" value="YpeA/RimI_acetyltransf"/>
</dbReference>
<dbReference type="SUPFAM" id="SSF55729">
    <property type="entry name" value="Acyl-CoA N-acyltransferases (Nat)"/>
    <property type="match status" value="1"/>
</dbReference>
<dbReference type="CDD" id="cd04301">
    <property type="entry name" value="NAT_SF"/>
    <property type="match status" value="1"/>
</dbReference>
<feature type="domain" description="N-acetyltransferase" evidence="3">
    <location>
        <begin position="113"/>
        <end position="245"/>
    </location>
</feature>
<evidence type="ECO:0000313" key="5">
    <source>
        <dbReference type="Proteomes" id="UP000612362"/>
    </source>
</evidence>
<dbReference type="PROSITE" id="PS51186">
    <property type="entry name" value="GNAT"/>
    <property type="match status" value="1"/>
</dbReference>